<feature type="domain" description="PPM-type phosphatase" evidence="3">
    <location>
        <begin position="143"/>
        <end position="367"/>
    </location>
</feature>
<evidence type="ECO:0000256" key="2">
    <source>
        <dbReference type="SAM" id="Phobius"/>
    </source>
</evidence>
<gene>
    <name evidence="4" type="ORF">K7862_26760</name>
</gene>
<evidence type="ECO:0000259" key="3">
    <source>
        <dbReference type="SMART" id="SM00331"/>
    </source>
</evidence>
<keyword evidence="2" id="KW-1133">Transmembrane helix</keyword>
<evidence type="ECO:0000313" key="5">
    <source>
        <dbReference type="Proteomes" id="UP000778578"/>
    </source>
</evidence>
<evidence type="ECO:0000313" key="4">
    <source>
        <dbReference type="EMBL" id="MBY8881210.1"/>
    </source>
</evidence>
<feature type="transmembrane region" description="Helical" evidence="2">
    <location>
        <begin position="44"/>
        <end position="61"/>
    </location>
</feature>
<dbReference type="SMART" id="SM00331">
    <property type="entry name" value="PP2C_SIG"/>
    <property type="match status" value="1"/>
</dbReference>
<name>A0ABS7QDG3_9ACTN</name>
<dbReference type="Proteomes" id="UP000778578">
    <property type="component" value="Unassembled WGS sequence"/>
</dbReference>
<feature type="transmembrane region" description="Helical" evidence="2">
    <location>
        <begin position="20"/>
        <end position="38"/>
    </location>
</feature>
<dbReference type="InterPro" id="IPR036457">
    <property type="entry name" value="PPM-type-like_dom_sf"/>
</dbReference>
<dbReference type="SUPFAM" id="SSF81606">
    <property type="entry name" value="PP2C-like"/>
    <property type="match status" value="1"/>
</dbReference>
<keyword evidence="2" id="KW-0812">Transmembrane</keyword>
<reference evidence="4 5" key="1">
    <citation type="submission" date="2021-08" db="EMBL/GenBank/DDBJ databases">
        <title>WGS of actinomycetes from Thailand.</title>
        <authorList>
            <person name="Thawai C."/>
        </authorList>
    </citation>
    <scope>NUCLEOTIDE SEQUENCE [LARGE SCALE GENOMIC DNA]</scope>
    <source>
        <strain evidence="4 5">PLK6-54</strain>
    </source>
</reference>
<accession>A0ABS7QDG3</accession>
<sequence>MGQRRTVDERLSERRTARWLVIVTLALIVTITAMDIALGTSVHLGPFLVIAPALTASFAGARLTAVIGGVAIAALLVISVFHGGLGTANHMAQLIALAVLSALVVFICRVRERRTRQLNQARSVAEAAQRVLLRPPPRRVGPFRVAWLYLAAEDEAQIGGDLLAVAHPDLGRTRVLMGDVRGHGLPSIAEASVVLGAFREGVHRYRTLPELVAVLEESVCRNIEEVVDISGDPGEHFVTAITVDINDEDARAEMINCGHPPPLLIRGDQVTVMEATHPAPPLGLCGLAAARFRPDVFPLEAGDKLLLYTDGVIEARSPGGAFYPLTERVAAFSASGPDGLLHSIHRDLLAHTGEQLDDDAALLIIERSSPHRLPRPQLTLDPMSPSSGPTL</sequence>
<dbReference type="PANTHER" id="PTHR43156:SF2">
    <property type="entry name" value="STAGE II SPORULATION PROTEIN E"/>
    <property type="match status" value="1"/>
</dbReference>
<evidence type="ECO:0000256" key="1">
    <source>
        <dbReference type="ARBA" id="ARBA00022801"/>
    </source>
</evidence>
<protein>
    <submittedName>
        <fullName evidence="4">Serine/threonine-protein phosphatase</fullName>
    </submittedName>
</protein>
<dbReference type="EMBL" id="JAINZZ010000043">
    <property type="protein sequence ID" value="MBY8881210.1"/>
    <property type="molecule type" value="Genomic_DNA"/>
</dbReference>
<dbReference type="PANTHER" id="PTHR43156">
    <property type="entry name" value="STAGE II SPORULATION PROTEIN E-RELATED"/>
    <property type="match status" value="1"/>
</dbReference>
<dbReference type="InterPro" id="IPR001932">
    <property type="entry name" value="PPM-type_phosphatase-like_dom"/>
</dbReference>
<dbReference type="RefSeq" id="WP_222967030.1">
    <property type="nucleotide sequence ID" value="NZ_JAINZZ010000043.1"/>
</dbReference>
<proteinExistence type="predicted"/>
<comment type="caution">
    <text evidence="4">The sequence shown here is derived from an EMBL/GenBank/DDBJ whole genome shotgun (WGS) entry which is preliminary data.</text>
</comment>
<feature type="transmembrane region" description="Helical" evidence="2">
    <location>
        <begin position="66"/>
        <end position="85"/>
    </location>
</feature>
<dbReference type="Pfam" id="PF07228">
    <property type="entry name" value="SpoIIE"/>
    <property type="match status" value="1"/>
</dbReference>
<keyword evidence="5" id="KW-1185">Reference proteome</keyword>
<dbReference type="Gene3D" id="3.60.40.10">
    <property type="entry name" value="PPM-type phosphatase domain"/>
    <property type="match status" value="1"/>
</dbReference>
<dbReference type="InterPro" id="IPR052016">
    <property type="entry name" value="Bact_Sigma-Reg"/>
</dbReference>
<organism evidence="4 5">
    <name type="scientific">Actinacidiphila acidipaludis</name>
    <dbReference type="NCBI Taxonomy" id="2873382"/>
    <lineage>
        <taxon>Bacteria</taxon>
        <taxon>Bacillati</taxon>
        <taxon>Actinomycetota</taxon>
        <taxon>Actinomycetes</taxon>
        <taxon>Kitasatosporales</taxon>
        <taxon>Streptomycetaceae</taxon>
        <taxon>Actinacidiphila</taxon>
    </lineage>
</organism>
<keyword evidence="1" id="KW-0378">Hydrolase</keyword>
<keyword evidence="2" id="KW-0472">Membrane</keyword>
<feature type="transmembrane region" description="Helical" evidence="2">
    <location>
        <begin position="91"/>
        <end position="110"/>
    </location>
</feature>